<keyword evidence="1" id="KW-0472">Membrane</keyword>
<gene>
    <name evidence="2" type="ORF">Q5P01_002895</name>
</gene>
<evidence type="ECO:0000313" key="2">
    <source>
        <dbReference type="EMBL" id="KAK2863362.1"/>
    </source>
</evidence>
<feature type="transmembrane region" description="Helical" evidence="1">
    <location>
        <begin position="181"/>
        <end position="201"/>
    </location>
</feature>
<sequence length="299" mass="32996">MSVNSFNSSDSSLPVSSCFEYTANIFIVMAFVLTNILLFFPLFLLIFYLGLKQWGKRCTTSTATKASHADFFTYNVIILELISILGFSLYSFGAYAGDKTVELVGVSMCSITSPGQTLFHLLTCVERYLAVVHPITYQSLRRMEWVKIRNASSGCIWLFCAGFIGFSILVSSFGSITNSCILVFALIVVSSCSFSVLNVLNHPGPGDASRHRGRVDPSKQRAFYTIMAIMVALLLRFVGVLLTNCMNASPVLTHTKCVIGTSAIWFTAPCSLVLPLLFLQRAGKLPSCKHKNTKFNHKK</sequence>
<feature type="transmembrane region" description="Helical" evidence="1">
    <location>
        <begin position="25"/>
        <end position="51"/>
    </location>
</feature>
<feature type="transmembrane region" description="Helical" evidence="1">
    <location>
        <begin position="156"/>
        <end position="175"/>
    </location>
</feature>
<keyword evidence="3" id="KW-1185">Reference proteome</keyword>
<dbReference type="AlphaFoldDB" id="A0AA88NNI4"/>
<name>A0AA88NNI4_CHASR</name>
<feature type="transmembrane region" description="Helical" evidence="1">
    <location>
        <begin position="72"/>
        <end position="97"/>
    </location>
</feature>
<comment type="caution">
    <text evidence="2">The sequence shown here is derived from an EMBL/GenBank/DDBJ whole genome shotgun (WGS) entry which is preliminary data.</text>
</comment>
<keyword evidence="1" id="KW-1133">Transmembrane helix</keyword>
<dbReference type="Proteomes" id="UP001187415">
    <property type="component" value="Unassembled WGS sequence"/>
</dbReference>
<organism evidence="2 3">
    <name type="scientific">Channa striata</name>
    <name type="common">Snakehead murrel</name>
    <name type="synonym">Ophicephalus striatus</name>
    <dbReference type="NCBI Taxonomy" id="64152"/>
    <lineage>
        <taxon>Eukaryota</taxon>
        <taxon>Metazoa</taxon>
        <taxon>Chordata</taxon>
        <taxon>Craniata</taxon>
        <taxon>Vertebrata</taxon>
        <taxon>Euteleostomi</taxon>
        <taxon>Actinopterygii</taxon>
        <taxon>Neopterygii</taxon>
        <taxon>Teleostei</taxon>
        <taxon>Neoteleostei</taxon>
        <taxon>Acanthomorphata</taxon>
        <taxon>Anabantaria</taxon>
        <taxon>Anabantiformes</taxon>
        <taxon>Channoidei</taxon>
        <taxon>Channidae</taxon>
        <taxon>Channa</taxon>
    </lineage>
</organism>
<evidence type="ECO:0000256" key="1">
    <source>
        <dbReference type="SAM" id="Phobius"/>
    </source>
</evidence>
<protein>
    <recommendedName>
        <fullName evidence="4">G-protein coupled receptors family 1 profile domain-containing protein</fullName>
    </recommendedName>
</protein>
<feature type="transmembrane region" description="Helical" evidence="1">
    <location>
        <begin position="222"/>
        <end position="242"/>
    </location>
</feature>
<evidence type="ECO:0008006" key="4">
    <source>
        <dbReference type="Google" id="ProtNLM"/>
    </source>
</evidence>
<feature type="transmembrane region" description="Helical" evidence="1">
    <location>
        <begin position="262"/>
        <end position="279"/>
    </location>
</feature>
<dbReference type="EMBL" id="JAUPFM010000001">
    <property type="protein sequence ID" value="KAK2863362.1"/>
    <property type="molecule type" value="Genomic_DNA"/>
</dbReference>
<keyword evidence="1" id="KW-0812">Transmembrane</keyword>
<reference evidence="2" key="1">
    <citation type="submission" date="2023-07" db="EMBL/GenBank/DDBJ databases">
        <title>Chromosome-level Genome Assembly of Striped Snakehead (Channa striata).</title>
        <authorList>
            <person name="Liu H."/>
        </authorList>
    </citation>
    <scope>NUCLEOTIDE SEQUENCE</scope>
    <source>
        <strain evidence="2">Gz</strain>
        <tissue evidence="2">Muscle</tissue>
    </source>
</reference>
<evidence type="ECO:0000313" key="3">
    <source>
        <dbReference type="Proteomes" id="UP001187415"/>
    </source>
</evidence>
<proteinExistence type="predicted"/>
<accession>A0AA88NNI4</accession>